<dbReference type="HOGENOM" id="CLU_2737584_0_0_9"/>
<name>E6UGA8_RUMA7</name>
<protein>
    <submittedName>
        <fullName evidence="1">Uncharacterized protein</fullName>
    </submittedName>
</protein>
<proteinExistence type="predicted"/>
<dbReference type="AlphaFoldDB" id="E6UGA8"/>
<gene>
    <name evidence="1" type="ordered locus">Rumal_1435</name>
</gene>
<sequence>MFGKASYVLYEGLDDFRRKMYDGIKDMYEHTNDLTYRYNFQIESEVLDNFENDLDFIEDVVAKDYPQYYQY</sequence>
<evidence type="ECO:0000313" key="1">
    <source>
        <dbReference type="EMBL" id="ADU21946.1"/>
    </source>
</evidence>
<reference evidence="1 2" key="1">
    <citation type="journal article" date="2011" name="J. Bacteriol.">
        <title>Complete genome of the cellulolytic ruminal bacterium Ruminococcus albus 7.</title>
        <authorList>
            <person name="Suen G."/>
            <person name="Stevenson D.M."/>
            <person name="Bruce D.C."/>
            <person name="Chertkov O."/>
            <person name="Copeland A."/>
            <person name="Cheng J.F."/>
            <person name="Detter C."/>
            <person name="Detter J.C."/>
            <person name="Goodwin L.A."/>
            <person name="Han C.S."/>
            <person name="Hauser L.J."/>
            <person name="Ivanova N.N."/>
            <person name="Kyrpides N.C."/>
            <person name="Land M.L."/>
            <person name="Lapidus A."/>
            <person name="Lucas S."/>
            <person name="Ovchinnikova G."/>
            <person name="Pitluck S."/>
            <person name="Tapia R."/>
            <person name="Woyke T."/>
            <person name="Boyum J."/>
            <person name="Mead D."/>
            <person name="Weimer P.J."/>
        </authorList>
    </citation>
    <scope>NUCLEOTIDE SEQUENCE [LARGE SCALE GENOMIC DNA]</scope>
    <source>
        <strain evidence="2">ATCC 27210 / DSM 20455 / JCM 14654 / NCDO 2250 / 7</strain>
    </source>
</reference>
<accession>E6UGA8</accession>
<dbReference type="KEGG" id="ral:Rumal_1435"/>
<evidence type="ECO:0000313" key="2">
    <source>
        <dbReference type="Proteomes" id="UP000006919"/>
    </source>
</evidence>
<dbReference type="EMBL" id="CP002403">
    <property type="protein sequence ID" value="ADU21946.1"/>
    <property type="molecule type" value="Genomic_DNA"/>
</dbReference>
<dbReference type="Proteomes" id="UP000006919">
    <property type="component" value="Chromosome"/>
</dbReference>
<organism evidence="1 2">
    <name type="scientific">Ruminococcus albus (strain ATCC 27210 / DSM 20455 / JCM 14654 / NCDO 2250 / 7)</name>
    <dbReference type="NCBI Taxonomy" id="697329"/>
    <lineage>
        <taxon>Bacteria</taxon>
        <taxon>Bacillati</taxon>
        <taxon>Bacillota</taxon>
        <taxon>Clostridia</taxon>
        <taxon>Eubacteriales</taxon>
        <taxon>Oscillospiraceae</taxon>
        <taxon>Ruminococcus</taxon>
    </lineage>
</organism>
<dbReference type="RefSeq" id="WP_013498115.1">
    <property type="nucleotide sequence ID" value="NC_014833.1"/>
</dbReference>